<feature type="transmembrane region" description="Helical" evidence="5">
    <location>
        <begin position="181"/>
        <end position="198"/>
    </location>
</feature>
<proteinExistence type="predicted"/>
<keyword evidence="4 5" id="KW-0472">Membrane</keyword>
<feature type="transmembrane region" description="Helical" evidence="5">
    <location>
        <begin position="447"/>
        <end position="469"/>
    </location>
</feature>
<evidence type="ECO:0000256" key="1">
    <source>
        <dbReference type="ARBA" id="ARBA00004141"/>
    </source>
</evidence>
<keyword evidence="3 5" id="KW-1133">Transmembrane helix</keyword>
<feature type="transmembrane region" description="Helical" evidence="5">
    <location>
        <begin position="481"/>
        <end position="503"/>
    </location>
</feature>
<evidence type="ECO:0000256" key="2">
    <source>
        <dbReference type="ARBA" id="ARBA00022692"/>
    </source>
</evidence>
<comment type="caution">
    <text evidence="6">The sequence shown here is derived from an EMBL/GenBank/DDBJ whole genome shotgun (WGS) entry which is preliminary data.</text>
</comment>
<dbReference type="EMBL" id="JAVRRG010000080">
    <property type="protein sequence ID" value="KAK5089340.1"/>
    <property type="molecule type" value="Genomic_DNA"/>
</dbReference>
<feature type="transmembrane region" description="Helical" evidence="5">
    <location>
        <begin position="257"/>
        <end position="274"/>
    </location>
</feature>
<accession>A0ABR0K6H8</accession>
<keyword evidence="2 5" id="KW-0812">Transmembrane</keyword>
<name>A0ABR0K6H8_9EURO</name>
<organism evidence="6 7">
    <name type="scientific">Lithohypha guttulata</name>
    <dbReference type="NCBI Taxonomy" id="1690604"/>
    <lineage>
        <taxon>Eukaryota</taxon>
        <taxon>Fungi</taxon>
        <taxon>Dikarya</taxon>
        <taxon>Ascomycota</taxon>
        <taxon>Pezizomycotina</taxon>
        <taxon>Eurotiomycetes</taxon>
        <taxon>Chaetothyriomycetidae</taxon>
        <taxon>Chaetothyriales</taxon>
        <taxon>Trichomeriaceae</taxon>
        <taxon>Lithohypha</taxon>
    </lineage>
</organism>
<sequence>MSTAPLPADSSTVEIVTVENGKGAAFTEEEELANAERNPNKVVTTRPPSLGYASIVLIIVNRMVAGIFRTPTTLAQGTHSTAYTLLFWGAGAIVAICGTHVFAEFGMTVPRLEVEGAAKESVPRNGGEKNYLEYMIKSPKRLATCLYGIPFIILGTAAGNALICAECLLRTSGSEPSRTAVRGLAVGIATFACVLHATSRTGGIYLFNIFGVVKVCMLVTMFVLGMAFAGGRFGGPDNIASDNLSIHKSTANALDSAYGYAEAFLAVLFAFGGFNQATYVLGEIDNPRKKFKPTTISTVTAVSVLYVLVNLSYMMVVPEKDQFKNEPDTVAPLFFARIFGPANSGKIQNSFMAFSSFGNIMVQTFTAARVKQELAKEGILPFTKFFASNKLLVPRLSTSDQNASSAAETSDATPVGALFLHWVFTLVLIVATIPGTTNASYRIFVNLYSFVVDALFGCAIGLGIILLRLNKRVKWSRKSSSNSYISLSTALIFTLANCFPLVAV</sequence>
<dbReference type="InterPro" id="IPR002293">
    <property type="entry name" value="AA/rel_permease1"/>
</dbReference>
<feature type="transmembrane region" description="Helical" evidence="5">
    <location>
        <begin position="415"/>
        <end position="435"/>
    </location>
</feature>
<comment type="subcellular location">
    <subcellularLocation>
        <location evidence="1">Membrane</location>
        <topology evidence="1">Multi-pass membrane protein</topology>
    </subcellularLocation>
</comment>
<dbReference type="PIRSF" id="PIRSF006060">
    <property type="entry name" value="AA_transporter"/>
    <property type="match status" value="1"/>
</dbReference>
<feature type="transmembrane region" description="Helical" evidence="5">
    <location>
        <begin position="204"/>
        <end position="229"/>
    </location>
</feature>
<dbReference type="PANTHER" id="PTHR11785">
    <property type="entry name" value="AMINO ACID TRANSPORTER"/>
    <property type="match status" value="1"/>
</dbReference>
<keyword evidence="7" id="KW-1185">Reference proteome</keyword>
<dbReference type="PANTHER" id="PTHR11785:SF382">
    <property type="entry name" value="LOW-AFFINITY METHIONINE PERMEASE"/>
    <property type="match status" value="1"/>
</dbReference>
<gene>
    <name evidence="6" type="ORF">LTR24_006334</name>
</gene>
<feature type="transmembrane region" description="Helical" evidence="5">
    <location>
        <begin position="294"/>
        <end position="316"/>
    </location>
</feature>
<feature type="transmembrane region" description="Helical" evidence="5">
    <location>
        <begin position="49"/>
        <end position="68"/>
    </location>
</feature>
<dbReference type="Gene3D" id="1.20.1740.10">
    <property type="entry name" value="Amino acid/polyamine transporter I"/>
    <property type="match status" value="1"/>
</dbReference>
<reference evidence="6 7" key="1">
    <citation type="submission" date="2023-08" db="EMBL/GenBank/DDBJ databases">
        <title>Black Yeasts Isolated from many extreme environments.</title>
        <authorList>
            <person name="Coleine C."/>
            <person name="Stajich J.E."/>
            <person name="Selbmann L."/>
        </authorList>
    </citation>
    <scope>NUCLEOTIDE SEQUENCE [LARGE SCALE GENOMIC DNA]</scope>
    <source>
        <strain evidence="6 7">CCFEE 5885</strain>
    </source>
</reference>
<feature type="transmembrane region" description="Helical" evidence="5">
    <location>
        <begin position="147"/>
        <end position="169"/>
    </location>
</feature>
<evidence type="ECO:0000256" key="4">
    <source>
        <dbReference type="ARBA" id="ARBA00023136"/>
    </source>
</evidence>
<dbReference type="InterPro" id="IPR050598">
    <property type="entry name" value="AminoAcid_Transporter"/>
</dbReference>
<evidence type="ECO:0000313" key="7">
    <source>
        <dbReference type="Proteomes" id="UP001345013"/>
    </source>
</evidence>
<dbReference type="Pfam" id="PF13520">
    <property type="entry name" value="AA_permease_2"/>
    <property type="match status" value="1"/>
</dbReference>
<feature type="transmembrane region" description="Helical" evidence="5">
    <location>
        <begin position="80"/>
        <end position="103"/>
    </location>
</feature>
<evidence type="ECO:0000256" key="3">
    <source>
        <dbReference type="ARBA" id="ARBA00022989"/>
    </source>
</evidence>
<protein>
    <submittedName>
        <fullName evidence="6">Uncharacterized protein</fullName>
    </submittedName>
</protein>
<evidence type="ECO:0000313" key="6">
    <source>
        <dbReference type="EMBL" id="KAK5089340.1"/>
    </source>
</evidence>
<evidence type="ECO:0000256" key="5">
    <source>
        <dbReference type="SAM" id="Phobius"/>
    </source>
</evidence>
<dbReference type="Proteomes" id="UP001345013">
    <property type="component" value="Unassembled WGS sequence"/>
</dbReference>